<evidence type="ECO:0000313" key="3">
    <source>
        <dbReference type="Proteomes" id="UP001480595"/>
    </source>
</evidence>
<comment type="caution">
    <text evidence="2">The sequence shown here is derived from an EMBL/GenBank/DDBJ whole genome shotgun (WGS) entry which is preliminary data.</text>
</comment>
<dbReference type="Proteomes" id="UP001480595">
    <property type="component" value="Unassembled WGS sequence"/>
</dbReference>
<evidence type="ECO:0000256" key="1">
    <source>
        <dbReference type="SAM" id="MobiDB-lite"/>
    </source>
</evidence>
<dbReference type="EMBL" id="JAQQWL010000015">
    <property type="protein sequence ID" value="KAK8041485.1"/>
    <property type="molecule type" value="Genomic_DNA"/>
</dbReference>
<accession>A0ABR1T4G1</accession>
<proteinExistence type="predicted"/>
<protein>
    <submittedName>
        <fullName evidence="2">Uncharacterized protein</fullName>
    </submittedName>
</protein>
<gene>
    <name evidence="2" type="ORF">PG994_014492</name>
</gene>
<dbReference type="GeneID" id="92098964"/>
<reference evidence="2 3" key="1">
    <citation type="submission" date="2023-01" db="EMBL/GenBank/DDBJ databases">
        <title>Analysis of 21 Apiospora genomes using comparative genomics revels a genus with tremendous synthesis potential of carbohydrate active enzymes and secondary metabolites.</title>
        <authorList>
            <person name="Sorensen T."/>
        </authorList>
    </citation>
    <scope>NUCLEOTIDE SEQUENCE [LARGE SCALE GENOMIC DNA]</scope>
    <source>
        <strain evidence="2 3">CBS 135458</strain>
    </source>
</reference>
<dbReference type="RefSeq" id="XP_066709030.1">
    <property type="nucleotide sequence ID" value="XM_066865901.1"/>
</dbReference>
<evidence type="ECO:0000313" key="2">
    <source>
        <dbReference type="EMBL" id="KAK8041485.1"/>
    </source>
</evidence>
<feature type="region of interest" description="Disordered" evidence="1">
    <location>
        <begin position="234"/>
        <end position="261"/>
    </location>
</feature>
<name>A0ABR1T4G1_9PEZI</name>
<sequence>MPILSYLLHGRASGSGNEPSPTVQEELAAQWYNPTDIASILLIIGGDVVQKAFAQGTGKPYVPVVVNLDTGYARESKSFVVDRLLRDLEAREARRLASEDRDYSLKITVFEATGTRNGPTRFSWTYLHLVGALITLAQLGIAAIPLALKGDWSVFLITAVETAFVQWCGCLPEWTSEKLPSRQKSDALYALSSGNCAREIMIIIGCGKCLDLESLAAPHPSRASRPWEKFSWLSRSRPDDPEEIDLEGKPRKPDLKKRRPGLQPQREAIVWNVWPFGGVPLGFALTRMTHAVLSVLWLSLLVNVAALREFRDSWCFLAVGGLRMFQNAWLAAKELGPAMRNLPLKKKGQFVAPKVMDGLMDFHTIYSRGLPLLEEFFPGPLLEAEAK</sequence>
<keyword evidence="3" id="KW-1185">Reference proteome</keyword>
<organism evidence="2 3">
    <name type="scientific">Apiospora phragmitis</name>
    <dbReference type="NCBI Taxonomy" id="2905665"/>
    <lineage>
        <taxon>Eukaryota</taxon>
        <taxon>Fungi</taxon>
        <taxon>Dikarya</taxon>
        <taxon>Ascomycota</taxon>
        <taxon>Pezizomycotina</taxon>
        <taxon>Sordariomycetes</taxon>
        <taxon>Xylariomycetidae</taxon>
        <taxon>Amphisphaeriales</taxon>
        <taxon>Apiosporaceae</taxon>
        <taxon>Apiospora</taxon>
    </lineage>
</organism>